<proteinExistence type="predicted"/>
<evidence type="ECO:0000313" key="1">
    <source>
        <dbReference type="EMBL" id="QKS58497.1"/>
    </source>
</evidence>
<dbReference type="Proteomes" id="UP000509327">
    <property type="component" value="Chromosome"/>
</dbReference>
<name>A0ABX6Q8Z5_PAEBA</name>
<sequence length="55" mass="6301">MSQIAIVIWLGVRGLGRTIPKFKPESIQDVQEMRAIFEKTGLKTSRNHSTQNEFI</sequence>
<evidence type="ECO:0000313" key="2">
    <source>
        <dbReference type="Proteomes" id="UP000509327"/>
    </source>
</evidence>
<reference evidence="1 2" key="1">
    <citation type="submission" date="2020-06" db="EMBL/GenBank/DDBJ databases">
        <title>Complete genome of Paenibacillus barcinonensis KACC11450.</title>
        <authorList>
            <person name="Kim M."/>
            <person name="Park Y.-J."/>
            <person name="Shin J.-H."/>
        </authorList>
    </citation>
    <scope>NUCLEOTIDE SEQUENCE [LARGE SCALE GENOMIC DNA]</scope>
    <source>
        <strain evidence="1 2">KACC11450</strain>
    </source>
</reference>
<organism evidence="1 2">
    <name type="scientific">Paenibacillus barcinonensis</name>
    <dbReference type="NCBI Taxonomy" id="198119"/>
    <lineage>
        <taxon>Bacteria</taxon>
        <taxon>Bacillati</taxon>
        <taxon>Bacillota</taxon>
        <taxon>Bacilli</taxon>
        <taxon>Bacillales</taxon>
        <taxon>Paenibacillaceae</taxon>
        <taxon>Paenibacillus</taxon>
    </lineage>
</organism>
<protein>
    <submittedName>
        <fullName evidence="1">Uncharacterized protein</fullName>
    </submittedName>
</protein>
<keyword evidence="2" id="KW-1185">Reference proteome</keyword>
<dbReference type="EMBL" id="CP054614">
    <property type="protein sequence ID" value="QKS58497.1"/>
    <property type="molecule type" value="Genomic_DNA"/>
</dbReference>
<dbReference type="RefSeq" id="WP_174812231.1">
    <property type="nucleotide sequence ID" value="NZ_CP054614.1"/>
</dbReference>
<gene>
    <name evidence="1" type="ORF">HUB98_21175</name>
</gene>
<accession>A0ABX6Q8Z5</accession>